<comment type="caution">
    <text evidence="1">The sequence shown here is derived from an EMBL/GenBank/DDBJ whole genome shotgun (WGS) entry which is preliminary data.</text>
</comment>
<dbReference type="Proteomes" id="UP001580346">
    <property type="component" value="Unassembled WGS sequence"/>
</dbReference>
<proteinExistence type="predicted"/>
<dbReference type="RefSeq" id="WP_375357083.1">
    <property type="nucleotide sequence ID" value="NZ_JBHHMI010000020.1"/>
</dbReference>
<name>A0ABV5AX60_9BACL</name>
<dbReference type="EMBL" id="JBHHMI010000020">
    <property type="protein sequence ID" value="MFB5268802.1"/>
    <property type="molecule type" value="Genomic_DNA"/>
</dbReference>
<gene>
    <name evidence="1" type="ORF">ACE41H_18725</name>
</gene>
<accession>A0ABV5AX60</accession>
<organism evidence="1 2">
    <name type="scientific">Paenibacillus enshidis</name>
    <dbReference type="NCBI Taxonomy" id="1458439"/>
    <lineage>
        <taxon>Bacteria</taxon>
        <taxon>Bacillati</taxon>
        <taxon>Bacillota</taxon>
        <taxon>Bacilli</taxon>
        <taxon>Bacillales</taxon>
        <taxon>Paenibacillaceae</taxon>
        <taxon>Paenibacillus</taxon>
    </lineage>
</organism>
<keyword evidence="2" id="KW-1185">Reference proteome</keyword>
<evidence type="ECO:0000313" key="2">
    <source>
        <dbReference type="Proteomes" id="UP001580346"/>
    </source>
</evidence>
<sequence>MTKQADTANEERKGTAIYYSLMYREWSEEKKREVRSLAHESVSGDELFLRKLVDATYLNGRLWGHTSHENEDNLAHSIYVTPFKEQVSEPYASAIIDVVSGERSAPSIVKPTYWLWNGHGFHPMERNEASVFTLELARRLLDHYTVLEGRTYQYLYSVLDSGRNSVHFFLEEVDL</sequence>
<protein>
    <submittedName>
        <fullName evidence="1">Uncharacterized protein</fullName>
    </submittedName>
</protein>
<evidence type="ECO:0000313" key="1">
    <source>
        <dbReference type="EMBL" id="MFB5268802.1"/>
    </source>
</evidence>
<reference evidence="1 2" key="1">
    <citation type="submission" date="2024-09" db="EMBL/GenBank/DDBJ databases">
        <title>Paenibacillus zeirhizospherea sp. nov., isolated from surface of the maize (Zea mays) roots in a horticulture field, Hungary.</title>
        <authorList>
            <person name="Marton D."/>
            <person name="Farkas M."/>
            <person name="Bedics A."/>
            <person name="Toth E."/>
            <person name="Tancsics A."/>
            <person name="Boka K."/>
            <person name="Maroti G."/>
            <person name="Kriszt B."/>
            <person name="Cserhati M."/>
        </authorList>
    </citation>
    <scope>NUCLEOTIDE SEQUENCE [LARGE SCALE GENOMIC DNA]</scope>
    <source>
        <strain evidence="1 2">KCTC 33519</strain>
    </source>
</reference>